<keyword evidence="3" id="KW-1185">Reference proteome</keyword>
<reference evidence="4" key="1">
    <citation type="submission" date="2025-08" db="UniProtKB">
        <authorList>
            <consortium name="RefSeq"/>
        </authorList>
    </citation>
    <scope>IDENTIFICATION</scope>
</reference>
<dbReference type="RefSeq" id="XP_060042644.1">
    <property type="nucleotide sequence ID" value="XM_060186661.1"/>
</dbReference>
<comment type="similarity">
    <text evidence="1">Belongs to the FAM228 family.</text>
</comment>
<gene>
    <name evidence="4" type="primary">LOC103107934</name>
</gene>
<evidence type="ECO:0000313" key="4">
    <source>
        <dbReference type="RefSeq" id="XP_060042644.1"/>
    </source>
</evidence>
<evidence type="ECO:0000256" key="1">
    <source>
        <dbReference type="ARBA" id="ARBA00007753"/>
    </source>
</evidence>
<dbReference type="PANTHER" id="PTHR28584">
    <property type="entry name" value="FAMILY WITH SEQUENCE SIMILARITY 228 MEMBER A"/>
    <property type="match status" value="1"/>
</dbReference>
<accession>A0ABM3X1E6</accession>
<dbReference type="InterPro" id="IPR040046">
    <property type="entry name" value="FAM228"/>
</dbReference>
<organism evidence="3 4">
    <name type="scientific">Erinaceus europaeus</name>
    <name type="common">Western European hedgehog</name>
    <dbReference type="NCBI Taxonomy" id="9365"/>
    <lineage>
        <taxon>Eukaryota</taxon>
        <taxon>Metazoa</taxon>
        <taxon>Chordata</taxon>
        <taxon>Craniata</taxon>
        <taxon>Vertebrata</taxon>
        <taxon>Euteleostomi</taxon>
        <taxon>Mammalia</taxon>
        <taxon>Eutheria</taxon>
        <taxon>Laurasiatheria</taxon>
        <taxon>Eulipotyphla</taxon>
        <taxon>Erinaceidae</taxon>
        <taxon>Erinaceinae</taxon>
        <taxon>Erinaceus</taxon>
    </lineage>
</organism>
<dbReference type="GeneID" id="103107934"/>
<name>A0ABM3X1E6_ERIEU</name>
<feature type="region of interest" description="Disordered" evidence="2">
    <location>
        <begin position="209"/>
        <end position="230"/>
    </location>
</feature>
<dbReference type="PANTHER" id="PTHR28584:SF3">
    <property type="entry name" value="PROTEIN FAM228B"/>
    <property type="match status" value="1"/>
</dbReference>
<evidence type="ECO:0000313" key="3">
    <source>
        <dbReference type="Proteomes" id="UP001652624"/>
    </source>
</evidence>
<sequence>MTNLDSVDQTTDTLPELKSSKEWLQPKSISFVEALAEDDIDAAIQSILYKENYAIKGNVFIEHYDPREYDPFYMDKEDPSFMKVIIPPFRDPLKKAQADRYNEERTLLQCETGKIYTMTEFKEEAKLRSRFPRIRNSRHFMTPNEWLKMPTSYMESDFCKRRRLNMKVNFNSSSFDLEHCSRAPPLLEMPNGEKAVVSRVKDSSFLEKGPLHCQMGKTPNRREADSEGQRLSLEAGSAVAQEAVRAGVLLFCNTQAPTANPQT</sequence>
<proteinExistence type="inferred from homology"/>
<protein>
    <submittedName>
        <fullName evidence="4">Protein FAM228B-like isoform X4</fullName>
    </submittedName>
</protein>
<dbReference type="Proteomes" id="UP001652624">
    <property type="component" value="Chromosome 3"/>
</dbReference>
<evidence type="ECO:0000256" key="2">
    <source>
        <dbReference type="SAM" id="MobiDB-lite"/>
    </source>
</evidence>